<dbReference type="AlphaFoldDB" id="A0A2U3AQK4"/>
<evidence type="ECO:0000313" key="3">
    <source>
        <dbReference type="Proteomes" id="UP000245938"/>
    </source>
</evidence>
<dbReference type="InterPro" id="IPR004360">
    <property type="entry name" value="Glyas_Fos-R_dOase_dom"/>
</dbReference>
<evidence type="ECO:0000313" key="2">
    <source>
        <dbReference type="EMBL" id="PWI26840.1"/>
    </source>
</evidence>
<dbReference type="EMBL" id="QFVR01000001">
    <property type="protein sequence ID" value="PWI26840.1"/>
    <property type="molecule type" value="Genomic_DNA"/>
</dbReference>
<dbReference type="InterPro" id="IPR029068">
    <property type="entry name" value="Glyas_Bleomycin-R_OHBP_Dase"/>
</dbReference>
<dbReference type="PANTHER" id="PTHR43279:SF1">
    <property type="entry name" value="CATECHOL-2,3-DIOXYGENASE"/>
    <property type="match status" value="1"/>
</dbReference>
<dbReference type="Pfam" id="PF00903">
    <property type="entry name" value="Glyoxalase"/>
    <property type="match status" value="2"/>
</dbReference>
<dbReference type="InterPro" id="IPR037523">
    <property type="entry name" value="VOC_core"/>
</dbReference>
<dbReference type="PROSITE" id="PS51819">
    <property type="entry name" value="VOC"/>
    <property type="match status" value="2"/>
</dbReference>
<dbReference type="PANTHER" id="PTHR43279">
    <property type="entry name" value="CATECHOL-2,3-DIOXYGENASE"/>
    <property type="match status" value="1"/>
</dbReference>
<accession>A0A2U3AQK4</accession>
<gene>
    <name evidence="2" type="ORF">DEX24_00645</name>
</gene>
<keyword evidence="3" id="KW-1185">Reference proteome</keyword>
<name>A0A2U3AQK4_9BACL</name>
<comment type="caution">
    <text evidence="2">The sequence shown here is derived from an EMBL/GenBank/DDBJ whole genome shotgun (WGS) entry which is preliminary data.</text>
</comment>
<feature type="domain" description="VOC" evidence="1">
    <location>
        <begin position="11"/>
        <end position="150"/>
    </location>
</feature>
<dbReference type="OrthoDB" id="9792626at2"/>
<dbReference type="Gene3D" id="3.10.180.10">
    <property type="entry name" value="2,3-Dihydroxybiphenyl 1,2-Dioxygenase, domain 1"/>
    <property type="match status" value="2"/>
</dbReference>
<reference evidence="2 3" key="1">
    <citation type="submission" date="2018-05" db="EMBL/GenBank/DDBJ databases">
        <title>Kurthia sibirica genome sequence.</title>
        <authorList>
            <person name="Maclea K.S."/>
            <person name="Goen A.E."/>
        </authorList>
    </citation>
    <scope>NUCLEOTIDE SEQUENCE [LARGE SCALE GENOMIC DNA]</scope>
    <source>
        <strain evidence="2 3">ATCC 49154</strain>
    </source>
</reference>
<evidence type="ECO:0000259" key="1">
    <source>
        <dbReference type="PROSITE" id="PS51819"/>
    </source>
</evidence>
<proteinExistence type="predicted"/>
<protein>
    <submittedName>
        <fullName evidence="2">Glyoxalase</fullName>
    </submittedName>
</protein>
<sequence length="301" mass="33891">MSNFTIDAQTTIHQVVLKVLDLQSQIDFYEQVVGLTLASKTENSALLATAQDGEIIIELHSTAEKNQPAKGTGLFHLALLLPSRKAFATKFFDIIRSKKVINSPEEQAVHFPHTEKILPIARLDRASDHGYSEAFYIFDIEGNGIEFYADRPQQEWSSYPSGSEPLNIAELAAIADYTSDGKLPSTTTIGHIHLRVDKIEETVYFYHEVLGFEKKQVLEDVFFVSAGDYHHHIAGNTWSGENIAYPLGIHTGLKNIKIKLPTEEAYEQLKNHVKQFIPMQDIGDCFIVEDPSKNQIMFIKD</sequence>
<dbReference type="Proteomes" id="UP000245938">
    <property type="component" value="Unassembled WGS sequence"/>
</dbReference>
<dbReference type="SUPFAM" id="SSF54593">
    <property type="entry name" value="Glyoxalase/Bleomycin resistance protein/Dihydroxybiphenyl dioxygenase"/>
    <property type="match status" value="1"/>
</dbReference>
<organism evidence="2 3">
    <name type="scientific">Kurthia sibirica</name>
    <dbReference type="NCBI Taxonomy" id="202750"/>
    <lineage>
        <taxon>Bacteria</taxon>
        <taxon>Bacillati</taxon>
        <taxon>Bacillota</taxon>
        <taxon>Bacilli</taxon>
        <taxon>Bacillales</taxon>
        <taxon>Caryophanaceae</taxon>
        <taxon>Kurthia</taxon>
    </lineage>
</organism>
<dbReference type="RefSeq" id="WP_109304463.1">
    <property type="nucleotide sequence ID" value="NZ_BJUF01000001.1"/>
</dbReference>
<feature type="domain" description="VOC" evidence="1">
    <location>
        <begin position="188"/>
        <end position="301"/>
    </location>
</feature>